<evidence type="ECO:0000256" key="3">
    <source>
        <dbReference type="ARBA" id="ARBA00023002"/>
    </source>
</evidence>
<dbReference type="AlphaFoldDB" id="Q2SA52"/>
<dbReference type="GO" id="GO:0008942">
    <property type="term" value="F:nitrite reductase [NAD(P)H] activity"/>
    <property type="evidence" value="ECO:0007669"/>
    <property type="project" value="InterPro"/>
</dbReference>
<evidence type="ECO:0000313" key="8">
    <source>
        <dbReference type="EMBL" id="ABC32472.1"/>
    </source>
</evidence>
<evidence type="ECO:0000256" key="6">
    <source>
        <dbReference type="ARBA" id="ARBA00023063"/>
    </source>
</evidence>
<keyword evidence="6" id="KW-0534">Nitrate assimilation</keyword>
<dbReference type="GO" id="GO:0051213">
    <property type="term" value="F:dioxygenase activity"/>
    <property type="evidence" value="ECO:0007669"/>
    <property type="project" value="UniProtKB-KW"/>
</dbReference>
<evidence type="ECO:0000259" key="7">
    <source>
        <dbReference type="PROSITE" id="PS51296"/>
    </source>
</evidence>
<gene>
    <name evidence="8" type="ordered locus">HCH_05822</name>
</gene>
<dbReference type="EMBL" id="CP000155">
    <property type="protein sequence ID" value="ABC32472.1"/>
    <property type="molecule type" value="Genomic_DNA"/>
</dbReference>
<dbReference type="Gene3D" id="2.102.10.10">
    <property type="entry name" value="Rieske [2Fe-2S] iron-sulphur domain"/>
    <property type="match status" value="1"/>
</dbReference>
<sequence length="109" mass="12107">MTQWIEVGSLEEIPRLGARVVQSRFGDLAVFRTKDDKVFALRDKCPHKGGALSQGIVHGDNVTCPLHNWVISLQSGEAQGYDTGCTRRFQVRMEGQQIFVALTATEESD</sequence>
<name>Q2SA52_HAHCH</name>
<dbReference type="GO" id="GO:0042128">
    <property type="term" value="P:nitrate assimilation"/>
    <property type="evidence" value="ECO:0007669"/>
    <property type="project" value="UniProtKB-KW"/>
</dbReference>
<keyword evidence="2" id="KW-0479">Metal-binding</keyword>
<keyword evidence="9" id="KW-1185">Reference proteome</keyword>
<dbReference type="OrthoDB" id="9769355at2"/>
<dbReference type="PANTHER" id="PTHR21496:SF23">
    <property type="entry name" value="3-PHENYLPROPIONATE_CINNAMIC ACID DIOXYGENASE FERREDOXIN SUBUNIT"/>
    <property type="match status" value="1"/>
</dbReference>
<reference evidence="8 9" key="1">
    <citation type="journal article" date="2005" name="Nucleic Acids Res.">
        <title>Genomic blueprint of Hahella chejuensis, a marine microbe producing an algicidal agent.</title>
        <authorList>
            <person name="Jeong H."/>
            <person name="Yim J.H."/>
            <person name="Lee C."/>
            <person name="Choi S.-H."/>
            <person name="Park Y.K."/>
            <person name="Yoon S.H."/>
            <person name="Hur C.-G."/>
            <person name="Kang H.-Y."/>
            <person name="Kim D."/>
            <person name="Lee H.H."/>
            <person name="Park K.H."/>
            <person name="Park S.-H."/>
            <person name="Park H.-S."/>
            <person name="Lee H.K."/>
            <person name="Oh T.K."/>
            <person name="Kim J.F."/>
        </authorList>
    </citation>
    <scope>NUCLEOTIDE SEQUENCE [LARGE SCALE GENOMIC DNA]</scope>
    <source>
        <strain evidence="8 9">KCTC 2396</strain>
    </source>
</reference>
<dbReference type="NCBIfam" id="TIGR02378">
    <property type="entry name" value="nirD_assim_sml"/>
    <property type="match status" value="1"/>
</dbReference>
<evidence type="ECO:0000256" key="1">
    <source>
        <dbReference type="ARBA" id="ARBA00022714"/>
    </source>
</evidence>
<dbReference type="RefSeq" id="WP_011399531.1">
    <property type="nucleotide sequence ID" value="NC_007645.1"/>
</dbReference>
<keyword evidence="3" id="KW-0560">Oxidoreductase</keyword>
<proteinExistence type="predicted"/>
<organism evidence="8 9">
    <name type="scientific">Hahella chejuensis (strain KCTC 2396)</name>
    <dbReference type="NCBI Taxonomy" id="349521"/>
    <lineage>
        <taxon>Bacteria</taxon>
        <taxon>Pseudomonadati</taxon>
        <taxon>Pseudomonadota</taxon>
        <taxon>Gammaproteobacteria</taxon>
        <taxon>Oceanospirillales</taxon>
        <taxon>Hahellaceae</taxon>
        <taxon>Hahella</taxon>
    </lineage>
</organism>
<dbReference type="HOGENOM" id="CLU_055690_5_1_6"/>
<dbReference type="PANTHER" id="PTHR21496">
    <property type="entry name" value="FERREDOXIN-RELATED"/>
    <property type="match status" value="1"/>
</dbReference>
<accession>Q2SA52</accession>
<dbReference type="Proteomes" id="UP000000238">
    <property type="component" value="Chromosome"/>
</dbReference>
<dbReference type="GO" id="GO:0046872">
    <property type="term" value="F:metal ion binding"/>
    <property type="evidence" value="ECO:0007669"/>
    <property type="project" value="UniProtKB-KW"/>
</dbReference>
<protein>
    <submittedName>
        <fullName evidence="8">Ferredoxin subunit of nitrite reductase and ring-hydroxylating dioxygenases</fullName>
    </submittedName>
</protein>
<dbReference type="GO" id="GO:0051537">
    <property type="term" value="F:2 iron, 2 sulfur cluster binding"/>
    <property type="evidence" value="ECO:0007669"/>
    <property type="project" value="UniProtKB-KW"/>
</dbReference>
<evidence type="ECO:0000313" key="9">
    <source>
        <dbReference type="Proteomes" id="UP000000238"/>
    </source>
</evidence>
<dbReference type="Pfam" id="PF00355">
    <property type="entry name" value="Rieske"/>
    <property type="match status" value="1"/>
</dbReference>
<dbReference type="KEGG" id="hch:HCH_05822"/>
<dbReference type="CDD" id="cd03530">
    <property type="entry name" value="Rieske_NirD_small_Bacillus"/>
    <property type="match status" value="1"/>
</dbReference>
<keyword evidence="1" id="KW-0001">2Fe-2S</keyword>
<keyword evidence="8" id="KW-0223">Dioxygenase</keyword>
<evidence type="ECO:0000256" key="2">
    <source>
        <dbReference type="ARBA" id="ARBA00022723"/>
    </source>
</evidence>
<dbReference type="STRING" id="349521.HCH_05822"/>
<dbReference type="eggNOG" id="COG2146">
    <property type="taxonomic scope" value="Bacteria"/>
</dbReference>
<keyword evidence="5" id="KW-0411">Iron-sulfur</keyword>
<dbReference type="InterPro" id="IPR036922">
    <property type="entry name" value="Rieske_2Fe-2S_sf"/>
</dbReference>
<keyword evidence="4" id="KW-0408">Iron</keyword>
<evidence type="ECO:0000256" key="4">
    <source>
        <dbReference type="ARBA" id="ARBA00023004"/>
    </source>
</evidence>
<dbReference type="PROSITE" id="PS51296">
    <property type="entry name" value="RIESKE"/>
    <property type="match status" value="1"/>
</dbReference>
<dbReference type="SUPFAM" id="SSF50022">
    <property type="entry name" value="ISP domain"/>
    <property type="match status" value="1"/>
</dbReference>
<evidence type="ECO:0000256" key="5">
    <source>
        <dbReference type="ARBA" id="ARBA00023014"/>
    </source>
</evidence>
<dbReference type="InterPro" id="IPR012748">
    <property type="entry name" value="Rieske-like_NirD"/>
</dbReference>
<dbReference type="InterPro" id="IPR017941">
    <property type="entry name" value="Rieske_2Fe-2S"/>
</dbReference>
<feature type="domain" description="Rieske" evidence="7">
    <location>
        <begin position="4"/>
        <end position="100"/>
    </location>
</feature>